<evidence type="ECO:0000313" key="8">
    <source>
        <dbReference type="EMBL" id="KAK8951320.1"/>
    </source>
</evidence>
<dbReference type="Pfam" id="PF07058">
    <property type="entry name" value="MAP70"/>
    <property type="match status" value="1"/>
</dbReference>
<dbReference type="EMBL" id="JBBWWQ010000003">
    <property type="protein sequence ID" value="KAK8951320.1"/>
    <property type="molecule type" value="Genomic_DNA"/>
</dbReference>
<comment type="subcellular location">
    <subcellularLocation>
        <location evidence="1">Cytoplasm</location>
        <location evidence="1">Cytoskeleton</location>
    </subcellularLocation>
</comment>
<keyword evidence="6" id="KW-0206">Cytoskeleton</keyword>
<dbReference type="InterPro" id="IPR016135">
    <property type="entry name" value="UBQ-conjugating_enzyme/RWD"/>
</dbReference>
<keyword evidence="4" id="KW-0493">Microtubule</keyword>
<comment type="caution">
    <text evidence="8">The sequence shown here is derived from an EMBL/GenBank/DDBJ whole genome shotgun (WGS) entry which is preliminary data.</text>
</comment>
<evidence type="ECO:0000256" key="2">
    <source>
        <dbReference type="ARBA" id="ARBA00008825"/>
    </source>
</evidence>
<dbReference type="Proteomes" id="UP001418222">
    <property type="component" value="Unassembled WGS sequence"/>
</dbReference>
<keyword evidence="9" id="KW-1185">Reference proteome</keyword>
<feature type="compositionally biased region" description="Polar residues" evidence="7">
    <location>
        <begin position="61"/>
        <end position="82"/>
    </location>
</feature>
<evidence type="ECO:0000313" key="9">
    <source>
        <dbReference type="Proteomes" id="UP001418222"/>
    </source>
</evidence>
<evidence type="ECO:0000256" key="6">
    <source>
        <dbReference type="ARBA" id="ARBA00023212"/>
    </source>
</evidence>
<dbReference type="PANTHER" id="PTHR31246:SF17">
    <property type="entry name" value="MICROTUBULE-ASSOCIATED PROTEIN 70-2"/>
    <property type="match status" value="1"/>
</dbReference>
<evidence type="ECO:0000256" key="4">
    <source>
        <dbReference type="ARBA" id="ARBA00022701"/>
    </source>
</evidence>
<dbReference type="GO" id="GO:0008017">
    <property type="term" value="F:microtubule binding"/>
    <property type="evidence" value="ECO:0007669"/>
    <property type="project" value="InterPro"/>
</dbReference>
<keyword evidence="5" id="KW-0175">Coiled coil</keyword>
<dbReference type="GO" id="GO:0005874">
    <property type="term" value="C:microtubule"/>
    <property type="evidence" value="ECO:0007669"/>
    <property type="project" value="UniProtKB-KW"/>
</dbReference>
<evidence type="ECO:0000256" key="3">
    <source>
        <dbReference type="ARBA" id="ARBA00022490"/>
    </source>
</evidence>
<evidence type="ECO:0000256" key="7">
    <source>
        <dbReference type="SAM" id="MobiDB-lite"/>
    </source>
</evidence>
<dbReference type="PANTHER" id="PTHR31246">
    <property type="entry name" value="MICROTUBULE-ASSOCIATED PROTEIN 70-2"/>
    <property type="match status" value="1"/>
</dbReference>
<feature type="region of interest" description="Disordered" evidence="7">
    <location>
        <begin position="61"/>
        <end position="88"/>
    </location>
</feature>
<dbReference type="SUPFAM" id="SSF54495">
    <property type="entry name" value="UBC-like"/>
    <property type="match status" value="1"/>
</dbReference>
<dbReference type="AlphaFoldDB" id="A0AAP0BX41"/>
<proteinExistence type="inferred from homology"/>
<comment type="similarity">
    <text evidence="2">Belongs to the MAP70 family.</text>
</comment>
<sequence length="220" mass="24291">MAKKIYISTFEEAKRISPKGEMQQLWDKLTVAERTPTYEAQLKEKYHLRLKLLEEGLKMSSGSVQRTNSEGKSVSNGSSCRQSLGGADNILKASPNGLLTRRTSSFQFRSPLSSGSSTVLKHAKGTSKSFDGGSRVSCRLRPPSFVDRHRCIVDCNRDKEISGVSISLHDVLDLTHLRRTIAGPVGIPYEGGTFAMDIQLLSMFPDHLSLMLTAMISDLQ</sequence>
<evidence type="ECO:0000256" key="1">
    <source>
        <dbReference type="ARBA" id="ARBA00004245"/>
    </source>
</evidence>
<reference evidence="8 9" key="1">
    <citation type="journal article" date="2022" name="Nat. Plants">
        <title>Genomes of leafy and leafless Platanthera orchids illuminate the evolution of mycoheterotrophy.</title>
        <authorList>
            <person name="Li M.H."/>
            <person name="Liu K.W."/>
            <person name="Li Z."/>
            <person name="Lu H.C."/>
            <person name="Ye Q.L."/>
            <person name="Zhang D."/>
            <person name="Wang J.Y."/>
            <person name="Li Y.F."/>
            <person name="Zhong Z.M."/>
            <person name="Liu X."/>
            <person name="Yu X."/>
            <person name="Liu D.K."/>
            <person name="Tu X.D."/>
            <person name="Liu B."/>
            <person name="Hao Y."/>
            <person name="Liao X.Y."/>
            <person name="Jiang Y.T."/>
            <person name="Sun W.H."/>
            <person name="Chen J."/>
            <person name="Chen Y.Q."/>
            <person name="Ai Y."/>
            <person name="Zhai J.W."/>
            <person name="Wu S.S."/>
            <person name="Zhou Z."/>
            <person name="Hsiao Y.Y."/>
            <person name="Wu W.L."/>
            <person name="Chen Y.Y."/>
            <person name="Lin Y.F."/>
            <person name="Hsu J.L."/>
            <person name="Li C.Y."/>
            <person name="Wang Z.W."/>
            <person name="Zhao X."/>
            <person name="Zhong W.Y."/>
            <person name="Ma X.K."/>
            <person name="Ma L."/>
            <person name="Huang J."/>
            <person name="Chen G.Z."/>
            <person name="Huang M.Z."/>
            <person name="Huang L."/>
            <person name="Peng D.H."/>
            <person name="Luo Y.B."/>
            <person name="Zou S.Q."/>
            <person name="Chen S.P."/>
            <person name="Lan S."/>
            <person name="Tsai W.C."/>
            <person name="Van de Peer Y."/>
            <person name="Liu Z.J."/>
        </authorList>
    </citation>
    <scope>NUCLEOTIDE SEQUENCE [LARGE SCALE GENOMIC DNA]</scope>
    <source>
        <strain evidence="8">Lor287</strain>
    </source>
</reference>
<name>A0AAP0BX41_9ASPA</name>
<accession>A0AAP0BX41</accession>
<keyword evidence="3" id="KW-0963">Cytoplasm</keyword>
<organism evidence="8 9">
    <name type="scientific">Platanthera zijinensis</name>
    <dbReference type="NCBI Taxonomy" id="2320716"/>
    <lineage>
        <taxon>Eukaryota</taxon>
        <taxon>Viridiplantae</taxon>
        <taxon>Streptophyta</taxon>
        <taxon>Embryophyta</taxon>
        <taxon>Tracheophyta</taxon>
        <taxon>Spermatophyta</taxon>
        <taxon>Magnoliopsida</taxon>
        <taxon>Liliopsida</taxon>
        <taxon>Asparagales</taxon>
        <taxon>Orchidaceae</taxon>
        <taxon>Orchidoideae</taxon>
        <taxon>Orchideae</taxon>
        <taxon>Orchidinae</taxon>
        <taxon>Platanthera</taxon>
    </lineage>
</organism>
<dbReference type="Gene3D" id="3.10.110.10">
    <property type="entry name" value="Ubiquitin Conjugating Enzyme"/>
    <property type="match status" value="1"/>
</dbReference>
<dbReference type="GO" id="GO:0007010">
    <property type="term" value="P:cytoskeleton organization"/>
    <property type="evidence" value="ECO:0007669"/>
    <property type="project" value="InterPro"/>
</dbReference>
<protein>
    <submittedName>
        <fullName evidence="8">Microtubule-associated protein 70-3</fullName>
    </submittedName>
</protein>
<gene>
    <name evidence="8" type="primary">MAP70.3</name>
    <name evidence="8" type="ORF">KSP39_PZI003113</name>
</gene>
<evidence type="ECO:0000256" key="5">
    <source>
        <dbReference type="ARBA" id="ARBA00023054"/>
    </source>
</evidence>
<dbReference type="InterPro" id="IPR009768">
    <property type="entry name" value="MAP70"/>
</dbReference>